<dbReference type="InterPro" id="IPR022029">
    <property type="entry name" value="YoaR-like_PG-bd"/>
</dbReference>
<dbReference type="GO" id="GO:0071555">
    <property type="term" value="P:cell wall organization"/>
    <property type="evidence" value="ECO:0007669"/>
    <property type="project" value="UniProtKB-UniRule"/>
</dbReference>
<dbReference type="InterPro" id="IPR005490">
    <property type="entry name" value="LD_TPept_cat_dom"/>
</dbReference>
<dbReference type="Gene3D" id="3.10.20.800">
    <property type="match status" value="1"/>
</dbReference>
<dbReference type="GO" id="GO:0071972">
    <property type="term" value="F:peptidoglycan L,D-transpeptidase activity"/>
    <property type="evidence" value="ECO:0007669"/>
    <property type="project" value="TreeGrafter"/>
</dbReference>
<evidence type="ECO:0000259" key="8">
    <source>
        <dbReference type="PROSITE" id="PS52029"/>
    </source>
</evidence>
<organism evidence="9 10">
    <name type="scientific">Neobacillus bataviensis</name>
    <dbReference type="NCBI Taxonomy" id="220685"/>
    <lineage>
        <taxon>Bacteria</taxon>
        <taxon>Bacillati</taxon>
        <taxon>Bacillota</taxon>
        <taxon>Bacilli</taxon>
        <taxon>Bacillales</taxon>
        <taxon>Bacillaceae</taxon>
        <taxon>Neobacillus</taxon>
    </lineage>
</organism>
<sequence>MRKNKLIIGSSFIVIVAIVFAGVYYYQSTHFNAHIMINNTKAGGLTAEQALKKLKSTVLKNDVYIGKDRIFDGKDTKMEFTSKDLTSVEKLLKSQQTFWPSSKEKNFSLQPGKVDLYRSETMKKLVEEKILSMNKGLLAPKDAEARLEKGKIVISKSVDGKQYDVTQLLKDYQKQEYTSEIFLKPDYIQPIKEDSPIIKKEENKLKELVQRTVDYKVQNKVYSLQGSDLIQNATVTKDLKVTINSEEIKNKINDINDAQSTLNKDFKFKTHSGSVVTVKGESYGWAINVTKESKRVQEAFEKGEKSLEAGSIYGSGWSTYGTGYNATTNGGIGGTYAEVSIKDQRIWLYKNGKLVFTTNVVTGRHNTNEDTPPGVWYVMYKETPSVLEGTSVGHGNYSVKVQYWAPFTLSGCGFHDASWRSNWASNAYLTAGSGGCVNTPSSAMETVYNTLSQNEPVVVY</sequence>
<evidence type="ECO:0000256" key="3">
    <source>
        <dbReference type="ARBA" id="ARBA00022960"/>
    </source>
</evidence>
<feature type="transmembrane region" description="Helical" evidence="7">
    <location>
        <begin position="7"/>
        <end position="26"/>
    </location>
</feature>
<dbReference type="Pfam" id="PF03734">
    <property type="entry name" value="YkuD"/>
    <property type="match status" value="1"/>
</dbReference>
<dbReference type="Pfam" id="PF12229">
    <property type="entry name" value="PG_binding_4"/>
    <property type="match status" value="1"/>
</dbReference>
<dbReference type="Proteomes" id="UP000319671">
    <property type="component" value="Unassembled WGS sequence"/>
</dbReference>
<comment type="caution">
    <text evidence="9">The sequence shown here is derived from an EMBL/GenBank/DDBJ whole genome shotgun (WGS) entry which is preliminary data.</text>
</comment>
<dbReference type="CDD" id="cd16913">
    <property type="entry name" value="YkuD_like"/>
    <property type="match status" value="1"/>
</dbReference>
<dbReference type="GO" id="GO:0018104">
    <property type="term" value="P:peptidoglycan-protein cross-linking"/>
    <property type="evidence" value="ECO:0007669"/>
    <property type="project" value="TreeGrafter"/>
</dbReference>
<evidence type="ECO:0000256" key="4">
    <source>
        <dbReference type="ARBA" id="ARBA00022984"/>
    </source>
</evidence>
<dbReference type="InterPro" id="IPR038063">
    <property type="entry name" value="Transpep_catalytic_dom"/>
</dbReference>
<keyword evidence="7" id="KW-0472">Membrane</keyword>
<evidence type="ECO:0000256" key="6">
    <source>
        <dbReference type="PROSITE-ProRule" id="PRU01373"/>
    </source>
</evidence>
<dbReference type="GO" id="GO:0005576">
    <property type="term" value="C:extracellular region"/>
    <property type="evidence" value="ECO:0007669"/>
    <property type="project" value="TreeGrafter"/>
</dbReference>
<dbReference type="PANTHER" id="PTHR30582:SF33">
    <property type="entry name" value="EXPORTED PROTEIN"/>
    <property type="match status" value="1"/>
</dbReference>
<evidence type="ECO:0000256" key="2">
    <source>
        <dbReference type="ARBA" id="ARBA00022679"/>
    </source>
</evidence>
<feature type="active site" description="Proton donor/acceptor" evidence="6">
    <location>
        <position position="415"/>
    </location>
</feature>
<evidence type="ECO:0000313" key="9">
    <source>
        <dbReference type="EMBL" id="TWD99592.1"/>
    </source>
</evidence>
<evidence type="ECO:0000313" key="10">
    <source>
        <dbReference type="Proteomes" id="UP000319671"/>
    </source>
</evidence>
<dbReference type="UniPathway" id="UPA00219"/>
<protein>
    <submittedName>
        <fullName evidence="9">Putative peptidoglycan binding protein</fullName>
    </submittedName>
</protein>
<reference evidence="9 10" key="1">
    <citation type="submission" date="2019-06" db="EMBL/GenBank/DDBJ databases">
        <title>Sorghum-associated microbial communities from plants grown in Nebraska, USA.</title>
        <authorList>
            <person name="Schachtman D."/>
        </authorList>
    </citation>
    <scope>NUCLEOTIDE SEQUENCE [LARGE SCALE GENOMIC DNA]</scope>
    <source>
        <strain evidence="9 10">2482</strain>
    </source>
</reference>
<dbReference type="AlphaFoldDB" id="A0A561D8E6"/>
<dbReference type="EMBL" id="VIVN01000007">
    <property type="protein sequence ID" value="TWD99592.1"/>
    <property type="molecule type" value="Genomic_DNA"/>
</dbReference>
<keyword evidence="2" id="KW-0808">Transferase</keyword>
<dbReference type="SUPFAM" id="SSF141523">
    <property type="entry name" value="L,D-transpeptidase catalytic domain-like"/>
    <property type="match status" value="1"/>
</dbReference>
<keyword evidence="10" id="KW-1185">Reference proteome</keyword>
<evidence type="ECO:0000256" key="7">
    <source>
        <dbReference type="SAM" id="Phobius"/>
    </source>
</evidence>
<dbReference type="Gene3D" id="2.40.440.10">
    <property type="entry name" value="L,D-transpeptidase catalytic domain-like"/>
    <property type="match status" value="1"/>
</dbReference>
<accession>A0A561D8E6</accession>
<evidence type="ECO:0000256" key="1">
    <source>
        <dbReference type="ARBA" id="ARBA00004752"/>
    </source>
</evidence>
<dbReference type="SUPFAM" id="SSF143985">
    <property type="entry name" value="L,D-transpeptidase pre-catalytic domain-like"/>
    <property type="match status" value="1"/>
</dbReference>
<keyword evidence="3 6" id="KW-0133">Cell shape</keyword>
<gene>
    <name evidence="9" type="ORF">FB550_107228</name>
</gene>
<keyword evidence="7" id="KW-1133">Transmembrane helix</keyword>
<keyword evidence="7" id="KW-0812">Transmembrane</keyword>
<dbReference type="GO" id="GO:0008360">
    <property type="term" value="P:regulation of cell shape"/>
    <property type="evidence" value="ECO:0007669"/>
    <property type="project" value="UniProtKB-UniRule"/>
</dbReference>
<dbReference type="InterPro" id="IPR050979">
    <property type="entry name" value="LD-transpeptidase"/>
</dbReference>
<dbReference type="PANTHER" id="PTHR30582">
    <property type="entry name" value="L,D-TRANSPEPTIDASE"/>
    <property type="match status" value="1"/>
</dbReference>
<keyword evidence="4 6" id="KW-0573">Peptidoglycan synthesis</keyword>
<dbReference type="GO" id="GO:0016740">
    <property type="term" value="F:transferase activity"/>
    <property type="evidence" value="ECO:0007669"/>
    <property type="project" value="UniProtKB-KW"/>
</dbReference>
<dbReference type="PROSITE" id="PS52029">
    <property type="entry name" value="LD_TPASE"/>
    <property type="match status" value="1"/>
</dbReference>
<dbReference type="InterPro" id="IPR038054">
    <property type="entry name" value="LD_TPept-like_central_sf"/>
</dbReference>
<name>A0A561D8E6_9BACI</name>
<evidence type="ECO:0000256" key="5">
    <source>
        <dbReference type="ARBA" id="ARBA00023316"/>
    </source>
</evidence>
<comment type="pathway">
    <text evidence="1 6">Cell wall biogenesis; peptidoglycan biosynthesis.</text>
</comment>
<keyword evidence="5 6" id="KW-0961">Cell wall biogenesis/degradation</keyword>
<feature type="active site" description="Nucleophile" evidence="6">
    <location>
        <position position="436"/>
    </location>
</feature>
<dbReference type="RefSeq" id="WP_315900383.1">
    <property type="nucleotide sequence ID" value="NZ_VIVN01000007.1"/>
</dbReference>
<proteinExistence type="predicted"/>
<feature type="domain" description="L,D-TPase catalytic" evidence="8">
    <location>
        <begin position="335"/>
        <end position="460"/>
    </location>
</feature>